<dbReference type="FunFam" id="3.30.160.60:FF:000311">
    <property type="entry name" value="protein odd-skipped-related 2 isoform X1"/>
    <property type="match status" value="1"/>
</dbReference>
<evidence type="ECO:0000256" key="8">
    <source>
        <dbReference type="ARBA" id="ARBA00023242"/>
    </source>
</evidence>
<keyword evidence="5" id="KW-0862">Zinc</keyword>
<keyword evidence="6" id="KW-0805">Transcription regulation</keyword>
<dbReference type="Pfam" id="PF00096">
    <property type="entry name" value="zf-C2H2"/>
    <property type="match status" value="3"/>
</dbReference>
<evidence type="ECO:0000313" key="14">
    <source>
        <dbReference type="Proteomes" id="UP001634394"/>
    </source>
</evidence>
<dbReference type="InterPro" id="IPR036236">
    <property type="entry name" value="Znf_C2H2_sf"/>
</dbReference>
<evidence type="ECO:0000256" key="5">
    <source>
        <dbReference type="ARBA" id="ARBA00022833"/>
    </source>
</evidence>
<feature type="domain" description="C2H2-type" evidence="11">
    <location>
        <begin position="179"/>
        <end position="206"/>
    </location>
</feature>
<evidence type="ECO:0000256" key="6">
    <source>
        <dbReference type="ARBA" id="ARBA00023015"/>
    </source>
</evidence>
<dbReference type="Proteomes" id="UP001634394">
    <property type="component" value="Unassembled WGS sequence"/>
</dbReference>
<dbReference type="InterPro" id="IPR013087">
    <property type="entry name" value="Znf_C2H2_type"/>
</dbReference>
<evidence type="ECO:0000313" key="12">
    <source>
        <dbReference type="EMBL" id="KAL3888055.1"/>
    </source>
</evidence>
<sequence length="260" mass="29740">MEIPMGNFPFIGHYFPTVGSPFVPSSRTFPFLQAPSLITVNSVYVNNTWSGQTLPGLETRPGDQIGLSAFNMVKRPIPAPAVTYSRVKEETSTKPRFDFAHLADTISREEKEKKPTSSAEESSADAQIISYALLEMQERIRLSAILTAVKNQHRTSDQWSPSPGGNNEYRNSRRPRKEYICQFCRRQFTKSYNLLIHERTHTNERPYPCDVCGKAFRRQDHLRDHKHTHAKVKPFRCAVCGKGFCQARTLTVHKTSHEER</sequence>
<feature type="domain" description="C2H2-type" evidence="11">
    <location>
        <begin position="207"/>
        <end position="234"/>
    </location>
</feature>
<dbReference type="AlphaFoldDB" id="A0ABD3XRA1"/>
<dbReference type="GO" id="GO:0008270">
    <property type="term" value="F:zinc ion binding"/>
    <property type="evidence" value="ECO:0007669"/>
    <property type="project" value="UniProtKB-KW"/>
</dbReference>
<feature type="region of interest" description="Disordered" evidence="10">
    <location>
        <begin position="153"/>
        <end position="172"/>
    </location>
</feature>
<dbReference type="SMART" id="SM00355">
    <property type="entry name" value="ZnF_C2H2"/>
    <property type="match status" value="3"/>
</dbReference>
<evidence type="ECO:0000256" key="9">
    <source>
        <dbReference type="PROSITE-ProRule" id="PRU00042"/>
    </source>
</evidence>
<feature type="domain" description="C2H2-type" evidence="11">
    <location>
        <begin position="235"/>
        <end position="260"/>
    </location>
</feature>
<keyword evidence="4 9" id="KW-0863">Zinc-finger</keyword>
<evidence type="ECO:0000256" key="4">
    <source>
        <dbReference type="ARBA" id="ARBA00022771"/>
    </source>
</evidence>
<keyword evidence="7" id="KW-0804">Transcription</keyword>
<evidence type="ECO:0000256" key="2">
    <source>
        <dbReference type="ARBA" id="ARBA00022723"/>
    </source>
</evidence>
<dbReference type="EMBL" id="JBJQND010000001">
    <property type="protein sequence ID" value="KAL3888131.1"/>
    <property type="molecule type" value="Genomic_DNA"/>
</dbReference>
<reference evidence="13 14" key="1">
    <citation type="submission" date="2024-11" db="EMBL/GenBank/DDBJ databases">
        <title>Chromosome-level genome assembly of the freshwater bivalve Anodonta woodiana.</title>
        <authorList>
            <person name="Chen X."/>
        </authorList>
    </citation>
    <scope>NUCLEOTIDE SEQUENCE [LARGE SCALE GENOMIC DNA]</scope>
    <source>
        <strain evidence="13">MN2024</strain>
        <tissue evidence="13">Gills</tissue>
    </source>
</reference>
<evidence type="ECO:0000256" key="7">
    <source>
        <dbReference type="ARBA" id="ARBA00023163"/>
    </source>
</evidence>
<dbReference type="Gene3D" id="3.30.160.60">
    <property type="entry name" value="Classic Zinc Finger"/>
    <property type="match status" value="3"/>
</dbReference>
<dbReference type="FunFam" id="3.30.160.60:FF:002571">
    <property type="entry name" value="Protein odd-skipped-related 2"/>
    <property type="match status" value="1"/>
</dbReference>
<comment type="subcellular location">
    <subcellularLocation>
        <location evidence="1">Nucleus</location>
    </subcellularLocation>
</comment>
<dbReference type="GO" id="GO:0005634">
    <property type="term" value="C:nucleus"/>
    <property type="evidence" value="ECO:0007669"/>
    <property type="project" value="UniProtKB-SubCell"/>
</dbReference>
<keyword evidence="3" id="KW-0677">Repeat</keyword>
<gene>
    <name evidence="12" type="ORF">ACJMK2_000438</name>
    <name evidence="13" type="ORF">ACJMK2_000511</name>
</gene>
<keyword evidence="8" id="KW-0539">Nucleus</keyword>
<dbReference type="PROSITE" id="PS00028">
    <property type="entry name" value="ZINC_FINGER_C2H2_1"/>
    <property type="match status" value="3"/>
</dbReference>
<evidence type="ECO:0000259" key="11">
    <source>
        <dbReference type="PROSITE" id="PS50157"/>
    </source>
</evidence>
<evidence type="ECO:0000256" key="3">
    <source>
        <dbReference type="ARBA" id="ARBA00022737"/>
    </source>
</evidence>
<dbReference type="PANTHER" id="PTHR14196">
    <property type="entry name" value="ODD-SKIPPED - RELATED"/>
    <property type="match status" value="1"/>
</dbReference>
<name>A0ABD3XRA1_SINWO</name>
<proteinExistence type="predicted"/>
<evidence type="ECO:0000313" key="13">
    <source>
        <dbReference type="EMBL" id="KAL3888131.1"/>
    </source>
</evidence>
<evidence type="ECO:0000256" key="1">
    <source>
        <dbReference type="ARBA" id="ARBA00004123"/>
    </source>
</evidence>
<dbReference type="InterPro" id="IPR050717">
    <property type="entry name" value="C2H2-ZF_Transcription_Reg"/>
</dbReference>
<comment type="caution">
    <text evidence="13">The sequence shown here is derived from an EMBL/GenBank/DDBJ whole genome shotgun (WGS) entry which is preliminary data.</text>
</comment>
<dbReference type="FunFam" id="3.30.160.60:FF:000446">
    <property type="entry name" value="Zinc finger protein"/>
    <property type="match status" value="1"/>
</dbReference>
<dbReference type="PROSITE" id="PS50157">
    <property type="entry name" value="ZINC_FINGER_C2H2_2"/>
    <property type="match status" value="3"/>
</dbReference>
<dbReference type="PANTHER" id="PTHR14196:SF0">
    <property type="entry name" value="PROTEIN BOWEL"/>
    <property type="match status" value="1"/>
</dbReference>
<dbReference type="SUPFAM" id="SSF57667">
    <property type="entry name" value="beta-beta-alpha zinc fingers"/>
    <property type="match status" value="2"/>
</dbReference>
<organism evidence="13 14">
    <name type="scientific">Sinanodonta woodiana</name>
    <name type="common">Chinese pond mussel</name>
    <name type="synonym">Anodonta woodiana</name>
    <dbReference type="NCBI Taxonomy" id="1069815"/>
    <lineage>
        <taxon>Eukaryota</taxon>
        <taxon>Metazoa</taxon>
        <taxon>Spiralia</taxon>
        <taxon>Lophotrochozoa</taxon>
        <taxon>Mollusca</taxon>
        <taxon>Bivalvia</taxon>
        <taxon>Autobranchia</taxon>
        <taxon>Heteroconchia</taxon>
        <taxon>Palaeoheterodonta</taxon>
        <taxon>Unionida</taxon>
        <taxon>Unionoidea</taxon>
        <taxon>Unionidae</taxon>
        <taxon>Unioninae</taxon>
        <taxon>Sinanodonta</taxon>
    </lineage>
</organism>
<keyword evidence="2" id="KW-0479">Metal-binding</keyword>
<accession>A0ABD3XRA1</accession>
<dbReference type="EMBL" id="JBJQND010000001">
    <property type="protein sequence ID" value="KAL3888055.1"/>
    <property type="molecule type" value="Genomic_DNA"/>
</dbReference>
<evidence type="ECO:0000256" key="10">
    <source>
        <dbReference type="SAM" id="MobiDB-lite"/>
    </source>
</evidence>
<keyword evidence="14" id="KW-1185">Reference proteome</keyword>
<protein>
    <recommendedName>
        <fullName evidence="11">C2H2-type domain-containing protein</fullName>
    </recommendedName>
</protein>
<feature type="compositionally biased region" description="Polar residues" evidence="10">
    <location>
        <begin position="157"/>
        <end position="169"/>
    </location>
</feature>